<proteinExistence type="predicted"/>
<dbReference type="AlphaFoldDB" id="A0A7R8UAK9"/>
<organism evidence="2 3">
    <name type="scientific">Hermetia illucens</name>
    <name type="common">Black soldier fly</name>
    <dbReference type="NCBI Taxonomy" id="343691"/>
    <lineage>
        <taxon>Eukaryota</taxon>
        <taxon>Metazoa</taxon>
        <taxon>Ecdysozoa</taxon>
        <taxon>Arthropoda</taxon>
        <taxon>Hexapoda</taxon>
        <taxon>Insecta</taxon>
        <taxon>Pterygota</taxon>
        <taxon>Neoptera</taxon>
        <taxon>Endopterygota</taxon>
        <taxon>Diptera</taxon>
        <taxon>Brachycera</taxon>
        <taxon>Stratiomyomorpha</taxon>
        <taxon>Stratiomyidae</taxon>
        <taxon>Hermetiinae</taxon>
        <taxon>Hermetia</taxon>
    </lineage>
</organism>
<keyword evidence="1" id="KW-0732">Signal</keyword>
<gene>
    <name evidence="2" type="ORF">HERILL_LOCUS608</name>
</gene>
<feature type="signal peptide" evidence="1">
    <location>
        <begin position="1"/>
        <end position="22"/>
    </location>
</feature>
<dbReference type="Proteomes" id="UP000594454">
    <property type="component" value="Chromosome 1"/>
</dbReference>
<dbReference type="InParanoid" id="A0A7R8UAK9"/>
<sequence length="85" mass="9698">MASKVVIVFALFCLACIGMSEGFRVPNPQPSIHRPTFPIPTTPPFNPYPRPAPVWNRFRREAPLFVVPAENAEGPYQVVYEYYED</sequence>
<name>A0A7R8UAK9_HERIL</name>
<protein>
    <submittedName>
        <fullName evidence="2">Uncharacterized protein</fullName>
    </submittedName>
</protein>
<keyword evidence="3" id="KW-1185">Reference proteome</keyword>
<feature type="chain" id="PRO_5031528455" evidence="1">
    <location>
        <begin position="23"/>
        <end position="85"/>
    </location>
</feature>
<dbReference type="EMBL" id="LR899009">
    <property type="protein sequence ID" value="CAD7077243.1"/>
    <property type="molecule type" value="Genomic_DNA"/>
</dbReference>
<evidence type="ECO:0000313" key="3">
    <source>
        <dbReference type="Proteomes" id="UP000594454"/>
    </source>
</evidence>
<reference evidence="2 3" key="1">
    <citation type="submission" date="2020-11" db="EMBL/GenBank/DDBJ databases">
        <authorList>
            <person name="Wallbank WR R."/>
            <person name="Pardo Diaz C."/>
            <person name="Kozak K."/>
            <person name="Martin S."/>
            <person name="Jiggins C."/>
            <person name="Moest M."/>
            <person name="Warren A I."/>
            <person name="Generalovic N T."/>
            <person name="Byers J.R.P. K."/>
            <person name="Montejo-Kovacevich G."/>
            <person name="Yen C E."/>
        </authorList>
    </citation>
    <scope>NUCLEOTIDE SEQUENCE [LARGE SCALE GENOMIC DNA]</scope>
</reference>
<accession>A0A7R8UAK9</accession>
<evidence type="ECO:0000313" key="2">
    <source>
        <dbReference type="EMBL" id="CAD7077243.1"/>
    </source>
</evidence>
<evidence type="ECO:0000256" key="1">
    <source>
        <dbReference type="SAM" id="SignalP"/>
    </source>
</evidence>